<evidence type="ECO:0000313" key="2">
    <source>
        <dbReference type="WBParaSite" id="L893_g6461.t1"/>
    </source>
</evidence>
<organism evidence="1 2">
    <name type="scientific">Steinernema glaseri</name>
    <dbReference type="NCBI Taxonomy" id="37863"/>
    <lineage>
        <taxon>Eukaryota</taxon>
        <taxon>Metazoa</taxon>
        <taxon>Ecdysozoa</taxon>
        <taxon>Nematoda</taxon>
        <taxon>Chromadorea</taxon>
        <taxon>Rhabditida</taxon>
        <taxon>Tylenchina</taxon>
        <taxon>Panagrolaimomorpha</taxon>
        <taxon>Strongyloidoidea</taxon>
        <taxon>Steinernematidae</taxon>
        <taxon>Steinernema</taxon>
    </lineage>
</organism>
<protein>
    <submittedName>
        <fullName evidence="2">DNA-directed DNA polymerase</fullName>
    </submittedName>
</protein>
<sequence>MRLKFANADKLAFLVSQTRCLQSRGFRDHFMLEIRSGSCPPKLESHQCPLPVRLDEMPSSKASDDGDVAFHEAFASRWNHLVLTFDEQIDLWQEIIAELRNGAWPSTTSSNDIDVLFWKFVRNVLSEPRIAEPSSKPPTKSSFLRGDEERKLEKKVMQNLDGEKKFFQALAKANPDFYWEWKLTNGLVLDIMGKAIEPTLSNENEKQSQHDTVAVGDEVYRLTGQPVIDYLICDYPALYVKWLSLMKCLQEEIMDQMCEDKLISNAESRMVDVCVYDVQFTLTNATEDAQRIDTLLGKSGQNVSTRLRKSGHSDRRSWSQYSLAFKVLKAHGTIQKVILEETEEISKIKSWLRDPDSKLLVESEEVSLPEQMKTFDDLFDL</sequence>
<name>A0A1I8AJ05_9BILA</name>
<dbReference type="AlphaFoldDB" id="A0A1I8AJ05"/>
<dbReference type="WBParaSite" id="L893_g6461.t1">
    <property type="protein sequence ID" value="L893_g6461.t1"/>
    <property type="gene ID" value="L893_g6461"/>
</dbReference>
<dbReference type="Proteomes" id="UP000095287">
    <property type="component" value="Unplaced"/>
</dbReference>
<proteinExistence type="predicted"/>
<reference evidence="2" key="1">
    <citation type="submission" date="2016-11" db="UniProtKB">
        <authorList>
            <consortium name="WormBaseParasite"/>
        </authorList>
    </citation>
    <scope>IDENTIFICATION</scope>
</reference>
<accession>A0A1I8AJ05</accession>
<evidence type="ECO:0000313" key="1">
    <source>
        <dbReference type="Proteomes" id="UP000095287"/>
    </source>
</evidence>
<keyword evidence="1" id="KW-1185">Reference proteome</keyword>